<dbReference type="CDD" id="cd02440">
    <property type="entry name" value="AdoMet_MTases"/>
    <property type="match status" value="1"/>
</dbReference>
<evidence type="ECO:0000256" key="11">
    <source>
        <dbReference type="ARBA" id="ARBA00031350"/>
    </source>
</evidence>
<evidence type="ECO:0000256" key="1">
    <source>
        <dbReference type="ARBA" id="ARBA00004496"/>
    </source>
</evidence>
<dbReference type="EMBL" id="BMQJ01000004">
    <property type="protein sequence ID" value="GGP91179.1"/>
    <property type="molecule type" value="Genomic_DNA"/>
</dbReference>
<protein>
    <recommendedName>
        <fullName evidence="4">Protein-L-isoaspartate O-methyltransferase</fullName>
        <ecNumber evidence="3">2.1.1.77</ecNumber>
    </recommendedName>
    <alternativeName>
        <fullName evidence="11">L-isoaspartyl protein carboxyl methyltransferase</fullName>
    </alternativeName>
    <alternativeName>
        <fullName evidence="9">Protein L-isoaspartyl methyltransferase</fullName>
    </alternativeName>
    <alternativeName>
        <fullName evidence="10">Protein-beta-aspartate methyltransferase</fullName>
    </alternativeName>
</protein>
<evidence type="ECO:0000313" key="13">
    <source>
        <dbReference type="Proteomes" id="UP000611554"/>
    </source>
</evidence>
<evidence type="ECO:0000256" key="7">
    <source>
        <dbReference type="ARBA" id="ARBA00022679"/>
    </source>
</evidence>
<evidence type="ECO:0000256" key="3">
    <source>
        <dbReference type="ARBA" id="ARBA00011890"/>
    </source>
</evidence>
<name>A0ABQ2QQG2_9ACTN</name>
<sequence length="418" mass="44065">MTDHETSDLAMRLRRTLADHLVRDGCLTDPAWRAAVEAVPREVFLGSAVAGPTGHGDRWEVVRRDDVTADEWLELVYRDETWVTQLDEAMVDGTKAEGAPVAEAEDAPKAEGAAMAEDAPGAEAVPEAGGVRRVVSGGPTSSSTMPGLVVWMLEAAGISDGDTVLEIGTGTGYSTALMCHRLGPAAVTSVEYDPVVAGRAREALAAVGYAPTLVTGDGLAGYDKNAEYDRLIATCSIRYVPLPWLWQVRDGGTITAPLSGWLGGGAFAHLTLAADGTAGGRFLPDDLHFMTARPHGRPPLASPHLGIGEVRDGRVDPRVLDDRTGVFVAQLAVPSAVRLGGGDEVVLWDVGTGSLAEVTSGTVRQRGPLRLWDAVEDAVLTWRAAGSPDHTAFGLTVTPGRQYVWLGEPDGPSWNLPA</sequence>
<reference evidence="13" key="1">
    <citation type="journal article" date="2019" name="Int. J. Syst. Evol. Microbiol.">
        <title>The Global Catalogue of Microorganisms (GCM) 10K type strain sequencing project: providing services to taxonomists for standard genome sequencing and annotation.</title>
        <authorList>
            <consortium name="The Broad Institute Genomics Platform"/>
            <consortium name="The Broad Institute Genome Sequencing Center for Infectious Disease"/>
            <person name="Wu L."/>
            <person name="Ma J."/>
        </authorList>
    </citation>
    <scope>NUCLEOTIDE SEQUENCE [LARGE SCALE GENOMIC DNA]</scope>
    <source>
        <strain evidence="13">JCM 3115</strain>
    </source>
</reference>
<dbReference type="PANTHER" id="PTHR11579:SF0">
    <property type="entry name" value="PROTEIN-L-ISOASPARTATE(D-ASPARTATE) O-METHYLTRANSFERASE"/>
    <property type="match status" value="1"/>
</dbReference>
<dbReference type="RefSeq" id="WP_229811130.1">
    <property type="nucleotide sequence ID" value="NZ_BMQJ01000004.1"/>
</dbReference>
<dbReference type="InterPro" id="IPR029063">
    <property type="entry name" value="SAM-dependent_MTases_sf"/>
</dbReference>
<evidence type="ECO:0000313" key="12">
    <source>
        <dbReference type="EMBL" id="GGP91179.1"/>
    </source>
</evidence>
<keyword evidence="6" id="KW-0489">Methyltransferase</keyword>
<evidence type="ECO:0000256" key="8">
    <source>
        <dbReference type="ARBA" id="ARBA00022691"/>
    </source>
</evidence>
<keyword evidence="7" id="KW-0808">Transferase</keyword>
<accession>A0ABQ2QQG2</accession>
<dbReference type="InterPro" id="IPR000682">
    <property type="entry name" value="PCMT"/>
</dbReference>
<proteinExistence type="inferred from homology"/>
<comment type="similarity">
    <text evidence="2">Belongs to the methyltransferase superfamily. L-isoaspartyl/D-aspartyl protein methyltransferase family.</text>
</comment>
<dbReference type="Gene3D" id="3.40.50.150">
    <property type="entry name" value="Vaccinia Virus protein VP39"/>
    <property type="match status" value="1"/>
</dbReference>
<evidence type="ECO:0000256" key="10">
    <source>
        <dbReference type="ARBA" id="ARBA00031323"/>
    </source>
</evidence>
<comment type="subcellular location">
    <subcellularLocation>
        <location evidence="1">Cytoplasm</location>
    </subcellularLocation>
</comment>
<gene>
    <name evidence="12" type="primary">pcm</name>
    <name evidence="12" type="ORF">GCM10010140_21110</name>
</gene>
<dbReference type="Proteomes" id="UP000611554">
    <property type="component" value="Unassembled WGS sequence"/>
</dbReference>
<dbReference type="Pfam" id="PF01135">
    <property type="entry name" value="PCMT"/>
    <property type="match status" value="1"/>
</dbReference>
<keyword evidence="13" id="KW-1185">Reference proteome</keyword>
<dbReference type="SUPFAM" id="SSF53335">
    <property type="entry name" value="S-adenosyl-L-methionine-dependent methyltransferases"/>
    <property type="match status" value="1"/>
</dbReference>
<evidence type="ECO:0000256" key="6">
    <source>
        <dbReference type="ARBA" id="ARBA00022603"/>
    </source>
</evidence>
<keyword evidence="8" id="KW-0949">S-adenosyl-L-methionine</keyword>
<evidence type="ECO:0000256" key="2">
    <source>
        <dbReference type="ARBA" id="ARBA00005369"/>
    </source>
</evidence>
<dbReference type="PANTHER" id="PTHR11579">
    <property type="entry name" value="PROTEIN-L-ISOASPARTATE O-METHYLTRANSFERASE"/>
    <property type="match status" value="1"/>
</dbReference>
<evidence type="ECO:0000256" key="5">
    <source>
        <dbReference type="ARBA" id="ARBA00022490"/>
    </source>
</evidence>
<evidence type="ECO:0000256" key="9">
    <source>
        <dbReference type="ARBA" id="ARBA00030757"/>
    </source>
</evidence>
<dbReference type="EC" id="2.1.1.77" evidence="3"/>
<evidence type="ECO:0000256" key="4">
    <source>
        <dbReference type="ARBA" id="ARBA00013346"/>
    </source>
</evidence>
<keyword evidence="5" id="KW-0963">Cytoplasm</keyword>
<comment type="caution">
    <text evidence="12">The sequence shown here is derived from an EMBL/GenBank/DDBJ whole genome shotgun (WGS) entry which is preliminary data.</text>
</comment>
<organism evidence="12 13">
    <name type="scientific">Streptosporangium pseudovulgare</name>
    <dbReference type="NCBI Taxonomy" id="35765"/>
    <lineage>
        <taxon>Bacteria</taxon>
        <taxon>Bacillati</taxon>
        <taxon>Actinomycetota</taxon>
        <taxon>Actinomycetes</taxon>
        <taxon>Streptosporangiales</taxon>
        <taxon>Streptosporangiaceae</taxon>
        <taxon>Streptosporangium</taxon>
    </lineage>
</organism>